<evidence type="ECO:0000256" key="1">
    <source>
        <dbReference type="ARBA" id="ARBA00004141"/>
    </source>
</evidence>
<dbReference type="GO" id="GO:0016020">
    <property type="term" value="C:membrane"/>
    <property type="evidence" value="ECO:0007669"/>
    <property type="project" value="UniProtKB-SubCell"/>
</dbReference>
<feature type="transmembrane region" description="Helical" evidence="6">
    <location>
        <begin position="29"/>
        <end position="54"/>
    </location>
</feature>
<evidence type="ECO:0000256" key="5">
    <source>
        <dbReference type="ARBA" id="ARBA00023136"/>
    </source>
</evidence>
<dbReference type="Pfam" id="PF10190">
    <property type="entry name" value="Tmemb_170"/>
    <property type="match status" value="1"/>
</dbReference>
<name>A0A8W8K3W2_MAGGI</name>
<dbReference type="OrthoDB" id="13807at2759"/>
<protein>
    <recommendedName>
        <fullName evidence="9">Transmembrane protein 170A</fullName>
    </recommendedName>
</protein>
<evidence type="ECO:0000256" key="4">
    <source>
        <dbReference type="ARBA" id="ARBA00022989"/>
    </source>
</evidence>
<sequence length="127" mass="13908">MAADDITQTGQSILNVFGLKSTLNDFGEIFYNIFLWTLFSCVLVHFIAAAIAFCRLRQHKIGRWMPVVIIVMGFLSPLTGGALSSAAIAGFYRGSDFPLEPEFAMCWGVGQTVVLVVVSFSRILPSI</sequence>
<dbReference type="RefSeq" id="XP_011422318.1">
    <property type="nucleotide sequence ID" value="XM_011424016.4"/>
</dbReference>
<keyword evidence="4 6" id="KW-1133">Transmembrane helix</keyword>
<evidence type="ECO:0000313" key="8">
    <source>
        <dbReference type="Proteomes" id="UP000005408"/>
    </source>
</evidence>
<dbReference type="PANTHER" id="PTHR22779">
    <property type="entry name" value="SD17342P"/>
    <property type="match status" value="1"/>
</dbReference>
<dbReference type="PANTHER" id="PTHR22779:SF6">
    <property type="entry name" value="SD17342P"/>
    <property type="match status" value="1"/>
</dbReference>
<accession>A0A8W8K3W2</accession>
<evidence type="ECO:0008006" key="9">
    <source>
        <dbReference type="Google" id="ProtNLM"/>
    </source>
</evidence>
<dbReference type="Proteomes" id="UP000005408">
    <property type="component" value="Unassembled WGS sequence"/>
</dbReference>
<evidence type="ECO:0000256" key="3">
    <source>
        <dbReference type="ARBA" id="ARBA00022692"/>
    </source>
</evidence>
<comment type="similarity">
    <text evidence="2">Belongs to the TMEM170 family.</text>
</comment>
<dbReference type="GeneID" id="105324822"/>
<dbReference type="AlphaFoldDB" id="A0A8W8K3W2"/>
<dbReference type="OMA" id="GRFMSVG"/>
<reference evidence="7" key="1">
    <citation type="submission" date="2022-08" db="UniProtKB">
        <authorList>
            <consortium name="EnsemblMetazoa"/>
        </authorList>
    </citation>
    <scope>IDENTIFICATION</scope>
    <source>
        <strain evidence="7">05x7-T-G4-1.051#20</strain>
    </source>
</reference>
<feature type="transmembrane region" description="Helical" evidence="6">
    <location>
        <begin position="66"/>
        <end position="92"/>
    </location>
</feature>
<dbReference type="RefSeq" id="XP_034337566.1">
    <property type="nucleotide sequence ID" value="XM_034481675.2"/>
</dbReference>
<feature type="transmembrane region" description="Helical" evidence="6">
    <location>
        <begin position="104"/>
        <end position="124"/>
    </location>
</feature>
<keyword evidence="3 6" id="KW-0812">Transmembrane</keyword>
<keyword evidence="8" id="KW-1185">Reference proteome</keyword>
<keyword evidence="5 6" id="KW-0472">Membrane</keyword>
<dbReference type="KEGG" id="crg:105324822"/>
<evidence type="ECO:0000256" key="2">
    <source>
        <dbReference type="ARBA" id="ARBA00006325"/>
    </source>
</evidence>
<comment type="subcellular location">
    <subcellularLocation>
        <location evidence="1">Membrane</location>
        <topology evidence="1">Multi-pass membrane protein</topology>
    </subcellularLocation>
</comment>
<dbReference type="EnsemblMetazoa" id="G22331.1">
    <property type="protein sequence ID" value="G22331.1:cds"/>
    <property type="gene ID" value="G22331"/>
</dbReference>
<evidence type="ECO:0000256" key="6">
    <source>
        <dbReference type="SAM" id="Phobius"/>
    </source>
</evidence>
<evidence type="ECO:0000313" key="7">
    <source>
        <dbReference type="EnsemblMetazoa" id="G22331.1:cds"/>
    </source>
</evidence>
<dbReference type="InterPro" id="IPR019334">
    <property type="entry name" value="TMEM170A/B/YPR153W-like"/>
</dbReference>
<organism evidence="7 8">
    <name type="scientific">Magallana gigas</name>
    <name type="common">Pacific oyster</name>
    <name type="synonym">Crassostrea gigas</name>
    <dbReference type="NCBI Taxonomy" id="29159"/>
    <lineage>
        <taxon>Eukaryota</taxon>
        <taxon>Metazoa</taxon>
        <taxon>Spiralia</taxon>
        <taxon>Lophotrochozoa</taxon>
        <taxon>Mollusca</taxon>
        <taxon>Bivalvia</taxon>
        <taxon>Autobranchia</taxon>
        <taxon>Pteriomorphia</taxon>
        <taxon>Ostreida</taxon>
        <taxon>Ostreoidea</taxon>
        <taxon>Ostreidae</taxon>
        <taxon>Magallana</taxon>
    </lineage>
</organism>
<proteinExistence type="inferred from homology"/>